<feature type="transmembrane region" description="Helical" evidence="10">
    <location>
        <begin position="51"/>
        <end position="75"/>
    </location>
</feature>
<keyword evidence="7" id="KW-0406">Ion transport</keyword>
<dbReference type="GO" id="GO:0015297">
    <property type="term" value="F:antiporter activity"/>
    <property type="evidence" value="ECO:0007669"/>
    <property type="project" value="UniProtKB-KW"/>
</dbReference>
<feature type="transmembrane region" description="Helical" evidence="10">
    <location>
        <begin position="320"/>
        <end position="341"/>
    </location>
</feature>
<feature type="transmembrane region" description="Helical" evidence="10">
    <location>
        <begin position="417"/>
        <end position="439"/>
    </location>
</feature>
<keyword evidence="2" id="KW-0813">Transport</keyword>
<feature type="transmembrane region" description="Helical" evidence="10">
    <location>
        <begin position="446"/>
        <end position="462"/>
    </location>
</feature>
<feature type="transmembrane region" description="Helical" evidence="10">
    <location>
        <begin position="260"/>
        <end position="281"/>
    </location>
</feature>
<proteinExistence type="predicted"/>
<evidence type="ECO:0000313" key="12">
    <source>
        <dbReference type="Proteomes" id="UP000823619"/>
    </source>
</evidence>
<dbReference type="Proteomes" id="UP000823619">
    <property type="component" value="Unassembled WGS sequence"/>
</dbReference>
<dbReference type="PIRSF" id="PIRSF006603">
    <property type="entry name" value="DinF"/>
    <property type="match status" value="1"/>
</dbReference>
<evidence type="ECO:0000313" key="11">
    <source>
        <dbReference type="EMBL" id="MBO8444415.1"/>
    </source>
</evidence>
<evidence type="ECO:0000256" key="9">
    <source>
        <dbReference type="ARBA" id="ARBA00031636"/>
    </source>
</evidence>
<evidence type="ECO:0000256" key="10">
    <source>
        <dbReference type="SAM" id="Phobius"/>
    </source>
</evidence>
<reference evidence="11" key="1">
    <citation type="submission" date="2020-10" db="EMBL/GenBank/DDBJ databases">
        <authorList>
            <person name="Gilroy R."/>
        </authorList>
    </citation>
    <scope>NUCLEOTIDE SEQUENCE</scope>
    <source>
        <strain evidence="11">D5-748</strain>
    </source>
</reference>
<feature type="transmembrane region" description="Helical" evidence="10">
    <location>
        <begin position="169"/>
        <end position="191"/>
    </location>
</feature>
<dbReference type="CDD" id="cd13138">
    <property type="entry name" value="MATE_yoeA_like"/>
    <property type="match status" value="1"/>
</dbReference>
<evidence type="ECO:0000256" key="7">
    <source>
        <dbReference type="ARBA" id="ARBA00023065"/>
    </source>
</evidence>
<feature type="transmembrane region" description="Helical" evidence="10">
    <location>
        <begin position="96"/>
        <end position="117"/>
    </location>
</feature>
<dbReference type="GO" id="GO:0005886">
    <property type="term" value="C:plasma membrane"/>
    <property type="evidence" value="ECO:0007669"/>
    <property type="project" value="UniProtKB-SubCell"/>
</dbReference>
<reference evidence="11" key="2">
    <citation type="journal article" date="2021" name="PeerJ">
        <title>Extensive microbial diversity within the chicken gut microbiome revealed by metagenomics and culture.</title>
        <authorList>
            <person name="Gilroy R."/>
            <person name="Ravi A."/>
            <person name="Getino M."/>
            <person name="Pursley I."/>
            <person name="Horton D.L."/>
            <person name="Alikhan N.F."/>
            <person name="Baker D."/>
            <person name="Gharbi K."/>
            <person name="Hall N."/>
            <person name="Watson M."/>
            <person name="Adriaenssens E.M."/>
            <person name="Foster-Nyarko E."/>
            <person name="Jarju S."/>
            <person name="Secka A."/>
            <person name="Antonio M."/>
            <person name="Oren A."/>
            <person name="Chaudhuri R.R."/>
            <person name="La Ragione R."/>
            <person name="Hildebrand F."/>
            <person name="Pallen M.J."/>
        </authorList>
    </citation>
    <scope>NUCLEOTIDE SEQUENCE</scope>
    <source>
        <strain evidence="11">D5-748</strain>
    </source>
</reference>
<protein>
    <recommendedName>
        <fullName evidence="9">Multidrug-efflux transporter</fullName>
    </recommendedName>
</protein>
<keyword evidence="5 10" id="KW-0812">Transmembrane</keyword>
<dbReference type="NCBIfam" id="TIGR00797">
    <property type="entry name" value="matE"/>
    <property type="match status" value="1"/>
</dbReference>
<keyword evidence="3" id="KW-0050">Antiport</keyword>
<evidence type="ECO:0000256" key="2">
    <source>
        <dbReference type="ARBA" id="ARBA00022448"/>
    </source>
</evidence>
<keyword evidence="8 10" id="KW-0472">Membrane</keyword>
<name>A0A9D9ECL0_9BACT</name>
<dbReference type="AlphaFoldDB" id="A0A9D9ECL0"/>
<dbReference type="InterPro" id="IPR050222">
    <property type="entry name" value="MATE_MdtK"/>
</dbReference>
<evidence type="ECO:0000256" key="5">
    <source>
        <dbReference type="ARBA" id="ARBA00022692"/>
    </source>
</evidence>
<dbReference type="PANTHER" id="PTHR43298">
    <property type="entry name" value="MULTIDRUG RESISTANCE PROTEIN NORM-RELATED"/>
    <property type="match status" value="1"/>
</dbReference>
<dbReference type="EMBL" id="JADIMO010000021">
    <property type="protein sequence ID" value="MBO8444415.1"/>
    <property type="molecule type" value="Genomic_DNA"/>
</dbReference>
<dbReference type="GO" id="GO:0006811">
    <property type="term" value="P:monoatomic ion transport"/>
    <property type="evidence" value="ECO:0007669"/>
    <property type="project" value="UniProtKB-KW"/>
</dbReference>
<evidence type="ECO:0000256" key="6">
    <source>
        <dbReference type="ARBA" id="ARBA00022989"/>
    </source>
</evidence>
<evidence type="ECO:0000256" key="3">
    <source>
        <dbReference type="ARBA" id="ARBA00022449"/>
    </source>
</evidence>
<organism evidence="11 12">
    <name type="scientific">Candidatus Cryptobacteroides merdavium</name>
    <dbReference type="NCBI Taxonomy" id="2840769"/>
    <lineage>
        <taxon>Bacteria</taxon>
        <taxon>Pseudomonadati</taxon>
        <taxon>Bacteroidota</taxon>
        <taxon>Bacteroidia</taxon>
        <taxon>Bacteroidales</taxon>
        <taxon>Candidatus Cryptobacteroides</taxon>
    </lineage>
</organism>
<comment type="caution">
    <text evidence="11">The sequence shown here is derived from an EMBL/GenBank/DDBJ whole genome shotgun (WGS) entry which is preliminary data.</text>
</comment>
<feature type="transmembrane region" description="Helical" evidence="10">
    <location>
        <begin position="361"/>
        <end position="382"/>
    </location>
</feature>
<feature type="transmembrane region" description="Helical" evidence="10">
    <location>
        <begin position="137"/>
        <end position="157"/>
    </location>
</feature>
<dbReference type="PANTHER" id="PTHR43298:SF2">
    <property type="entry name" value="FMN_FAD EXPORTER YEEO-RELATED"/>
    <property type="match status" value="1"/>
</dbReference>
<accession>A0A9D9ECL0</accession>
<feature type="transmembrane region" description="Helical" evidence="10">
    <location>
        <begin position="238"/>
        <end position="254"/>
    </location>
</feature>
<feature type="transmembrane region" description="Helical" evidence="10">
    <location>
        <begin position="389"/>
        <end position="411"/>
    </location>
</feature>
<evidence type="ECO:0000256" key="8">
    <source>
        <dbReference type="ARBA" id="ARBA00023136"/>
    </source>
</evidence>
<feature type="transmembrane region" description="Helical" evidence="10">
    <location>
        <begin position="12"/>
        <end position="31"/>
    </location>
</feature>
<dbReference type="GO" id="GO:0042910">
    <property type="term" value="F:xenobiotic transmembrane transporter activity"/>
    <property type="evidence" value="ECO:0007669"/>
    <property type="project" value="InterPro"/>
</dbReference>
<feature type="transmembrane region" description="Helical" evidence="10">
    <location>
        <begin position="197"/>
        <end position="217"/>
    </location>
</feature>
<keyword evidence="4" id="KW-1003">Cell membrane</keyword>
<sequence>MFKNGETDLTRGGITGSILMFAFPMIAGNLLQQCYNIADTIIVGRFAGPDALAAVGSSYTLMTFLLSVIIGLCMGSGVLFSMKFGAGDRAGLRKSVFTSFVLIGTVSLFITALTLSLLSPVIRLMNVPEEVFPDMKIYLAVICAGIPFTFLYNFLAFLLRSAGNSITPLWFLGIAVVLNIILDMVFIPVLGMGTAGAALATVISQIFSAAALARHTIRKYPELAAVRREEMKLEKKELGLISGYSFLTCVQQSVMNFGILMIQGLVNTFGTAVMAAFATAVKIDSFAYMPVQDFGNAFSTFIAQNYGAGKEERIRKGLKSAVLSSSVFSLAVSALIFIFAGDLMKMFVGNEPDVIGTGTRYLRIEGSFYIGIAWLFLLYGLFRAVGRPGFSLVLTVISLGLRVAVAYVMAPDHGIDWIWWAIPIGWFAADAAGILFWYAVRRRGKLLVLLQTTVFFIAAFNGI</sequence>
<dbReference type="InterPro" id="IPR002528">
    <property type="entry name" value="MATE_fam"/>
</dbReference>
<evidence type="ECO:0000256" key="4">
    <source>
        <dbReference type="ARBA" id="ARBA00022475"/>
    </source>
</evidence>
<dbReference type="Pfam" id="PF01554">
    <property type="entry name" value="MatE"/>
    <property type="match status" value="2"/>
</dbReference>
<gene>
    <name evidence="11" type="ORF">IAC23_01790</name>
</gene>
<comment type="subcellular location">
    <subcellularLocation>
        <location evidence="1">Cell membrane</location>
        <topology evidence="1">Multi-pass membrane protein</topology>
    </subcellularLocation>
</comment>
<evidence type="ECO:0000256" key="1">
    <source>
        <dbReference type="ARBA" id="ARBA00004651"/>
    </source>
</evidence>
<keyword evidence="6 10" id="KW-1133">Transmembrane helix</keyword>
<dbReference type="InterPro" id="IPR048279">
    <property type="entry name" value="MdtK-like"/>
</dbReference>